<evidence type="ECO:0000313" key="2">
    <source>
        <dbReference type="Proteomes" id="UP000074866"/>
    </source>
</evidence>
<dbReference type="EMBL" id="LDRX01000080">
    <property type="protein sequence ID" value="KTS81079.1"/>
    <property type="molecule type" value="Genomic_DNA"/>
</dbReference>
<dbReference type="Proteomes" id="UP000074866">
    <property type="component" value="Unassembled WGS sequence"/>
</dbReference>
<protein>
    <submittedName>
        <fullName evidence="1">Uncharacterized protein</fullName>
    </submittedName>
</protein>
<organism evidence="1 2">
    <name type="scientific">Paenibacillus jamilae</name>
    <dbReference type="NCBI Taxonomy" id="114136"/>
    <lineage>
        <taxon>Bacteria</taxon>
        <taxon>Bacillati</taxon>
        <taxon>Bacillota</taxon>
        <taxon>Bacilli</taxon>
        <taxon>Bacillales</taxon>
        <taxon>Paenibacillaceae</taxon>
        <taxon>Paenibacillus</taxon>
    </lineage>
</organism>
<proteinExistence type="predicted"/>
<name>A0ACC4ZTB0_9BACL</name>
<comment type="caution">
    <text evidence="1">The sequence shown here is derived from an EMBL/GenBank/DDBJ whole genome shotgun (WGS) entry which is preliminary data.</text>
</comment>
<evidence type="ECO:0000313" key="1">
    <source>
        <dbReference type="EMBL" id="KTS81079.1"/>
    </source>
</evidence>
<reference evidence="1 2" key="1">
    <citation type="journal article" date="2016" name="Front. Microbiol.">
        <title>Genomic Resource of Rice Seed Associated Bacteria.</title>
        <authorList>
            <person name="Midha S."/>
            <person name="Bansal K."/>
            <person name="Sharma S."/>
            <person name="Kumar N."/>
            <person name="Patil P.P."/>
            <person name="Chaudhry V."/>
            <person name="Patil P.B."/>
        </authorList>
    </citation>
    <scope>NUCLEOTIDE SEQUENCE [LARGE SCALE GENOMIC DNA]</scope>
    <source>
        <strain evidence="1 2">NS115</strain>
    </source>
</reference>
<gene>
    <name evidence="1" type="ORF">NS115_17585</name>
</gene>
<keyword evidence="2" id="KW-1185">Reference proteome</keyword>
<sequence length="129" mass="13178">MAVFSLGAVENLNPDGTFISSSVVIRISNTTAAPLVPIIVNAYSAPGSPPTGTVSILYFTTTFALGAPNSVVTLTIPTVVPAYEIRVSSPVAAGFISAISIEAQGKDAAGNNVPEHTFPSGDWESVSIV</sequence>
<accession>A0ACC4ZTB0</accession>